<proteinExistence type="predicted"/>
<sequence>MSLLFCVCVLVACQKEAVEPKYGTVQLKFDNIVGAQDLKMDNTTYTNGSGEAFSVTKFDYFVSNIKLQKADGSAYVVPQDSSYFLISEGQLSSQTVSLHHIPVDNYTGITFVVGVDSLRNTMGIEKRTGALDPAGTAAGMYWDWNSGYIFLKLEGTSPKAPTNATSRQNFMYHVGLFGGYKARTINNLKTIQLMFGSAPARVAEKGTVGVQIKADVLKLFDGVKPLSIAANPDVMVSPVSADIANNYATMFSVGTIQVD</sequence>
<dbReference type="EMBL" id="JBHSMA010000003">
    <property type="protein sequence ID" value="MFC5410051.1"/>
    <property type="molecule type" value="Genomic_DNA"/>
</dbReference>
<keyword evidence="3" id="KW-1185">Reference proteome</keyword>
<dbReference type="RefSeq" id="WP_379844987.1">
    <property type="nucleotide sequence ID" value="NZ_JBHSMA010000003.1"/>
</dbReference>
<evidence type="ECO:0000313" key="2">
    <source>
        <dbReference type="EMBL" id="MFC5410051.1"/>
    </source>
</evidence>
<gene>
    <name evidence="2" type="ORF">ACFPMF_12075</name>
</gene>
<accession>A0ABW0I927</accession>
<evidence type="ECO:0000313" key="3">
    <source>
        <dbReference type="Proteomes" id="UP001596106"/>
    </source>
</evidence>
<evidence type="ECO:0000259" key="1">
    <source>
        <dbReference type="Pfam" id="PF20243"/>
    </source>
</evidence>
<comment type="caution">
    <text evidence="2">The sequence shown here is derived from an EMBL/GenBank/DDBJ whole genome shotgun (WGS) entry which is preliminary data.</text>
</comment>
<dbReference type="Proteomes" id="UP001596106">
    <property type="component" value="Unassembled WGS sequence"/>
</dbReference>
<reference evidence="3" key="1">
    <citation type="journal article" date="2019" name="Int. J. Syst. Evol. Microbiol.">
        <title>The Global Catalogue of Microorganisms (GCM) 10K type strain sequencing project: providing services to taxonomists for standard genome sequencing and annotation.</title>
        <authorList>
            <consortium name="The Broad Institute Genomics Platform"/>
            <consortium name="The Broad Institute Genome Sequencing Center for Infectious Disease"/>
            <person name="Wu L."/>
            <person name="Ma J."/>
        </authorList>
    </citation>
    <scope>NUCLEOTIDE SEQUENCE [LARGE SCALE GENOMIC DNA]</scope>
    <source>
        <strain evidence="3">CCUG 55250</strain>
    </source>
</reference>
<dbReference type="Pfam" id="PF20243">
    <property type="entry name" value="MbnP"/>
    <property type="match status" value="1"/>
</dbReference>
<feature type="domain" description="Copper-binding protein MbnP-like" evidence="1">
    <location>
        <begin position="23"/>
        <end position="235"/>
    </location>
</feature>
<organism evidence="2 3">
    <name type="scientific">Larkinella bovis</name>
    <dbReference type="NCBI Taxonomy" id="683041"/>
    <lineage>
        <taxon>Bacteria</taxon>
        <taxon>Pseudomonadati</taxon>
        <taxon>Bacteroidota</taxon>
        <taxon>Cytophagia</taxon>
        <taxon>Cytophagales</taxon>
        <taxon>Spirosomataceae</taxon>
        <taxon>Larkinella</taxon>
    </lineage>
</organism>
<dbReference type="InterPro" id="IPR046863">
    <property type="entry name" value="MbnP-like_dom"/>
</dbReference>
<name>A0ABW0I927_9BACT</name>
<protein>
    <submittedName>
        <fullName evidence="2">MbnP family protein</fullName>
    </submittedName>
</protein>